<dbReference type="RefSeq" id="WP_096725076.1">
    <property type="nucleotide sequence ID" value="NZ_MTZV01000006.1"/>
</dbReference>
<keyword evidence="1" id="KW-0732">Signal</keyword>
<feature type="chain" id="PRO_5012539766" evidence="1">
    <location>
        <begin position="24"/>
        <end position="633"/>
    </location>
</feature>
<dbReference type="InterPro" id="IPR002931">
    <property type="entry name" value="Transglutaminase-like"/>
</dbReference>
<dbReference type="Gene3D" id="2.60.40.3140">
    <property type="match status" value="1"/>
</dbReference>
<dbReference type="AlphaFoldDB" id="A0A2A4ERM8"/>
<protein>
    <submittedName>
        <fullName evidence="4">Transglutaminase</fullName>
    </submittedName>
</protein>
<reference evidence="4 5" key="1">
    <citation type="submission" date="2017-01" db="EMBL/GenBank/DDBJ databases">
        <title>Whole-Genome Shotgun Sequencing of Two beta-Proteobacterial Species in Search of the Bulgecin Biosynthetic Cluster.</title>
        <authorList>
            <person name="Horsman M.E."/>
            <person name="Marous D.R."/>
            <person name="Li R."/>
            <person name="Oliver R.A."/>
            <person name="Byun B."/>
            <person name="Emrich S.J."/>
            <person name="Boggess B."/>
            <person name="Townsend C.A."/>
            <person name="Mobashery S."/>
        </authorList>
    </citation>
    <scope>NUCLEOTIDE SEQUENCE [LARGE SCALE GENOMIC DNA]</scope>
    <source>
        <strain evidence="4 5">ATCC 31363</strain>
    </source>
</reference>
<evidence type="ECO:0000259" key="2">
    <source>
        <dbReference type="Pfam" id="PF01841"/>
    </source>
</evidence>
<evidence type="ECO:0000256" key="1">
    <source>
        <dbReference type="SAM" id="SignalP"/>
    </source>
</evidence>
<proteinExistence type="predicted"/>
<gene>
    <name evidence="4" type="ORF">BWP39_25740</name>
</gene>
<dbReference type="EMBL" id="MTZV01000006">
    <property type="protein sequence ID" value="PCE23092.1"/>
    <property type="molecule type" value="Genomic_DNA"/>
</dbReference>
<evidence type="ECO:0000313" key="5">
    <source>
        <dbReference type="Proteomes" id="UP000218022"/>
    </source>
</evidence>
<sequence length="633" mass="68418">MHHLIRVVSAALIFASSYGAVQAANTAKPADFQPNITIITDDTVYNVNADGTYTKDISESFRINTDQGVQQRGQVSLRYSTSLEELSIEQAYTTTQDGRRIDVTPDKILEQQSAEGAQAPMFDDNKVKVVVFPSVAIGTTLTLRYKSTQKKPMFPGQFSTLEYYGVGTPRQSMHLTIRAPAAMKLYVDAIGLDGGRVDADKPDVPGTQLWKWSLTNRPAQPPELGSVSSVDYSPRVAVSTFPNFAAAGVAYLDRAAPKAAVTPTVQALADKLTQGVTDPRQQAEILYNWVSTNIRYVAIYLGFGGVVPHDASAILDAAYGDCKDHVTLLEALLAAKGIKSAPVLVNAYDSYWVPKAAMPVGVFNHAITYLPAFNLFVDSTAGLARFGTLPDSELGKPALVTDDGSGTARLVTLPVANPDSARVKVTTQLTIDRAGNVLGTSQVDNQGAFDLLSRQLFSSIRPGLETQVAARVLTMTGQDGTGVYTHGEARDLTKPFDYATQFTLPDYALFPGPGAIQVPAGLGSFSNIGSTFEQASQEKREYAMPMAGRHVTETTAITLPDGVKIPVLPKPANIVSQWGTYTSAYRIDGQTITVTRNLDITLPGGLIEPDQYPEFRKMGRAVKRDLRTQLVYY</sequence>
<dbReference type="Gene3D" id="3.10.620.30">
    <property type="match status" value="1"/>
</dbReference>
<evidence type="ECO:0000313" key="4">
    <source>
        <dbReference type="EMBL" id="PCE23092.1"/>
    </source>
</evidence>
<dbReference type="InterPro" id="IPR024618">
    <property type="entry name" value="DUF3857"/>
</dbReference>
<dbReference type="Pfam" id="PF01841">
    <property type="entry name" value="Transglut_core"/>
    <property type="match status" value="1"/>
</dbReference>
<dbReference type="SUPFAM" id="SSF54001">
    <property type="entry name" value="Cysteine proteinases"/>
    <property type="match status" value="1"/>
</dbReference>
<dbReference type="OrthoDB" id="103430at2"/>
<comment type="caution">
    <text evidence="4">The sequence shown here is derived from an EMBL/GenBank/DDBJ whole genome shotgun (WGS) entry which is preliminary data.</text>
</comment>
<accession>A0A2A4ERM8</accession>
<feature type="domain" description="Transglutaminase-like" evidence="2">
    <location>
        <begin position="267"/>
        <end position="349"/>
    </location>
</feature>
<dbReference type="Gene3D" id="2.60.120.1130">
    <property type="match status" value="1"/>
</dbReference>
<dbReference type="InterPro" id="IPR038765">
    <property type="entry name" value="Papain-like_cys_pep_sf"/>
</dbReference>
<organism evidence="4 5">
    <name type="scientific">Paraburkholderia acidicola</name>
    <dbReference type="NCBI Taxonomy" id="1912599"/>
    <lineage>
        <taxon>Bacteria</taxon>
        <taxon>Pseudomonadati</taxon>
        <taxon>Pseudomonadota</taxon>
        <taxon>Betaproteobacteria</taxon>
        <taxon>Burkholderiales</taxon>
        <taxon>Burkholderiaceae</taxon>
        <taxon>Paraburkholderia</taxon>
    </lineage>
</organism>
<dbReference type="Proteomes" id="UP000218022">
    <property type="component" value="Unassembled WGS sequence"/>
</dbReference>
<evidence type="ECO:0000259" key="3">
    <source>
        <dbReference type="Pfam" id="PF12969"/>
    </source>
</evidence>
<name>A0A2A4ERM8_9BURK</name>
<feature type="domain" description="DUF3857" evidence="3">
    <location>
        <begin position="49"/>
        <end position="219"/>
    </location>
</feature>
<dbReference type="Pfam" id="PF12969">
    <property type="entry name" value="DUF3857"/>
    <property type="match status" value="1"/>
</dbReference>
<feature type="signal peptide" evidence="1">
    <location>
        <begin position="1"/>
        <end position="23"/>
    </location>
</feature>